<dbReference type="AlphaFoldDB" id="A0A225D005"/>
<sequence length="125" mass="14107">MRLLLDTHAFLWWLDDPGLLSDTARVEIANPRNAVFVSAVCIQEIVIKKSINRLTCIEPLLPLIAENRFSSLPITVEHAQAMRDLPLLHKDPFDRQLVAQCQVEALTLVTRDDIIPRYGIPILAA</sequence>
<evidence type="ECO:0000313" key="3">
    <source>
        <dbReference type="Proteomes" id="UP000214646"/>
    </source>
</evidence>
<name>A0A225D005_9BACT</name>
<dbReference type="Gene3D" id="3.40.50.1010">
    <property type="entry name" value="5'-nuclease"/>
    <property type="match status" value="1"/>
</dbReference>
<evidence type="ECO:0000259" key="1">
    <source>
        <dbReference type="Pfam" id="PF01850"/>
    </source>
</evidence>
<dbReference type="RefSeq" id="WP_088260134.1">
    <property type="nucleotide sequence ID" value="NZ_NIDE01000019.1"/>
</dbReference>
<dbReference type="Proteomes" id="UP000214646">
    <property type="component" value="Unassembled WGS sequence"/>
</dbReference>
<accession>A0A225D005</accession>
<proteinExistence type="predicted"/>
<comment type="caution">
    <text evidence="2">The sequence shown here is derived from an EMBL/GenBank/DDBJ whole genome shotgun (WGS) entry which is preliminary data.</text>
</comment>
<dbReference type="EMBL" id="NIDE01000019">
    <property type="protein sequence ID" value="OWK34911.1"/>
    <property type="molecule type" value="Genomic_DNA"/>
</dbReference>
<feature type="domain" description="PIN" evidence="1">
    <location>
        <begin position="4"/>
        <end position="119"/>
    </location>
</feature>
<dbReference type="PANTHER" id="PTHR36173">
    <property type="entry name" value="RIBONUCLEASE VAPC16-RELATED"/>
    <property type="match status" value="1"/>
</dbReference>
<gene>
    <name evidence="2" type="ORF">FRUB_09753</name>
</gene>
<protein>
    <recommendedName>
        <fullName evidence="1">PIN domain-containing protein</fullName>
    </recommendedName>
</protein>
<dbReference type="InterPro" id="IPR029060">
    <property type="entry name" value="PIN-like_dom_sf"/>
</dbReference>
<dbReference type="CDD" id="cd09872">
    <property type="entry name" value="PIN_Sll0205-like"/>
    <property type="match status" value="1"/>
</dbReference>
<dbReference type="SUPFAM" id="SSF88723">
    <property type="entry name" value="PIN domain-like"/>
    <property type="match status" value="1"/>
</dbReference>
<reference evidence="3" key="1">
    <citation type="submission" date="2017-06" db="EMBL/GenBank/DDBJ databases">
        <title>Genome analysis of Fimbriiglobus ruber SP5, the first member of the order Planctomycetales with confirmed chitinolytic capability.</title>
        <authorList>
            <person name="Ravin N.V."/>
            <person name="Rakitin A.L."/>
            <person name="Ivanova A.A."/>
            <person name="Beletsky A.V."/>
            <person name="Kulichevskaya I.S."/>
            <person name="Mardanov A.V."/>
            <person name="Dedysh S.N."/>
        </authorList>
    </citation>
    <scope>NUCLEOTIDE SEQUENCE [LARGE SCALE GENOMIC DNA]</scope>
    <source>
        <strain evidence="3">SP5</strain>
    </source>
</reference>
<dbReference type="InterPro" id="IPR041705">
    <property type="entry name" value="PIN_Sll0205"/>
</dbReference>
<dbReference type="OrthoDB" id="9798990at2"/>
<organism evidence="2 3">
    <name type="scientific">Fimbriiglobus ruber</name>
    <dbReference type="NCBI Taxonomy" id="1908690"/>
    <lineage>
        <taxon>Bacteria</taxon>
        <taxon>Pseudomonadati</taxon>
        <taxon>Planctomycetota</taxon>
        <taxon>Planctomycetia</taxon>
        <taxon>Gemmatales</taxon>
        <taxon>Gemmataceae</taxon>
        <taxon>Fimbriiglobus</taxon>
    </lineage>
</organism>
<dbReference type="PANTHER" id="PTHR36173:SF2">
    <property type="entry name" value="RIBONUCLEASE VAPC16"/>
    <property type="match status" value="1"/>
</dbReference>
<dbReference type="InterPro" id="IPR002716">
    <property type="entry name" value="PIN_dom"/>
</dbReference>
<dbReference type="Pfam" id="PF01850">
    <property type="entry name" value="PIN"/>
    <property type="match status" value="1"/>
</dbReference>
<dbReference type="InterPro" id="IPR052919">
    <property type="entry name" value="TA_system_RNase"/>
</dbReference>
<evidence type="ECO:0000313" key="2">
    <source>
        <dbReference type="EMBL" id="OWK34911.1"/>
    </source>
</evidence>
<keyword evidence="3" id="KW-1185">Reference proteome</keyword>